<dbReference type="PROSITE" id="PS00028">
    <property type="entry name" value="ZINC_FINGER_C2H2_1"/>
    <property type="match status" value="3"/>
</dbReference>
<organism evidence="7 8">
    <name type="scientific">Parnassius mnemosyne</name>
    <name type="common">clouded apollo</name>
    <dbReference type="NCBI Taxonomy" id="213953"/>
    <lineage>
        <taxon>Eukaryota</taxon>
        <taxon>Metazoa</taxon>
        <taxon>Ecdysozoa</taxon>
        <taxon>Arthropoda</taxon>
        <taxon>Hexapoda</taxon>
        <taxon>Insecta</taxon>
        <taxon>Pterygota</taxon>
        <taxon>Neoptera</taxon>
        <taxon>Endopterygota</taxon>
        <taxon>Lepidoptera</taxon>
        <taxon>Glossata</taxon>
        <taxon>Ditrysia</taxon>
        <taxon>Papilionoidea</taxon>
        <taxon>Papilionidae</taxon>
        <taxon>Parnassiinae</taxon>
        <taxon>Parnassini</taxon>
        <taxon>Parnassius</taxon>
        <taxon>Driopa</taxon>
    </lineage>
</organism>
<keyword evidence="8" id="KW-1185">Reference proteome</keyword>
<evidence type="ECO:0000256" key="5">
    <source>
        <dbReference type="PROSITE-ProRule" id="PRU00042"/>
    </source>
</evidence>
<dbReference type="SMART" id="SM00355">
    <property type="entry name" value="ZnF_C2H2"/>
    <property type="match status" value="4"/>
</dbReference>
<protein>
    <recommendedName>
        <fullName evidence="6">C2H2-type domain-containing protein</fullName>
    </recommendedName>
</protein>
<keyword evidence="2" id="KW-0677">Repeat</keyword>
<evidence type="ECO:0000256" key="1">
    <source>
        <dbReference type="ARBA" id="ARBA00022723"/>
    </source>
</evidence>
<evidence type="ECO:0000313" key="7">
    <source>
        <dbReference type="EMBL" id="CAK1587575.1"/>
    </source>
</evidence>
<dbReference type="GO" id="GO:0008270">
    <property type="term" value="F:zinc ion binding"/>
    <property type="evidence" value="ECO:0007669"/>
    <property type="project" value="UniProtKB-KW"/>
</dbReference>
<dbReference type="PANTHER" id="PTHR24379">
    <property type="entry name" value="KRAB AND ZINC FINGER DOMAIN-CONTAINING"/>
    <property type="match status" value="1"/>
</dbReference>
<dbReference type="AlphaFoldDB" id="A0AAV1KYG0"/>
<keyword evidence="1" id="KW-0479">Metal-binding</keyword>
<comment type="caution">
    <text evidence="7">The sequence shown here is derived from an EMBL/GenBank/DDBJ whole genome shotgun (WGS) entry which is preliminary data.</text>
</comment>
<dbReference type="Proteomes" id="UP001314205">
    <property type="component" value="Unassembled WGS sequence"/>
</dbReference>
<dbReference type="PANTHER" id="PTHR24379:SF121">
    <property type="entry name" value="C2H2-TYPE DOMAIN-CONTAINING PROTEIN"/>
    <property type="match status" value="1"/>
</dbReference>
<dbReference type="EMBL" id="CAVLGL010000082">
    <property type="protein sequence ID" value="CAK1587575.1"/>
    <property type="molecule type" value="Genomic_DNA"/>
</dbReference>
<evidence type="ECO:0000256" key="2">
    <source>
        <dbReference type="ARBA" id="ARBA00022737"/>
    </source>
</evidence>
<proteinExistence type="predicted"/>
<accession>A0AAV1KYG0</accession>
<evidence type="ECO:0000256" key="3">
    <source>
        <dbReference type="ARBA" id="ARBA00022771"/>
    </source>
</evidence>
<dbReference type="InterPro" id="IPR013087">
    <property type="entry name" value="Znf_C2H2_type"/>
</dbReference>
<feature type="domain" description="C2H2-type" evidence="6">
    <location>
        <begin position="44"/>
        <end position="72"/>
    </location>
</feature>
<dbReference type="Gene3D" id="3.30.160.60">
    <property type="entry name" value="Classic Zinc Finger"/>
    <property type="match status" value="2"/>
</dbReference>
<gene>
    <name evidence="7" type="ORF">PARMNEM_LOCUS8350</name>
</gene>
<sequence length="189" mass="22389">MTRKKKATDATKKTSELDFHFENIKFILLYSNATPIRSRIGSKYACGYCTNQYSTPAELKDHTLYTHVTDKPECLRISSLSKYVVYLDVTDLECLMCDARLKKLEDLMHHLKNYHDEPFHMDIKNHIIPFDFATSKMQCVDCCKQFDVFEDLQEHMNCHYKNYSCELCDDTWFVNRSLMMDHKKTVHFL</sequence>
<evidence type="ECO:0000256" key="4">
    <source>
        <dbReference type="ARBA" id="ARBA00022833"/>
    </source>
</evidence>
<name>A0AAV1KYG0_9NEOP</name>
<dbReference type="PROSITE" id="PS50157">
    <property type="entry name" value="ZINC_FINGER_C2H2_2"/>
    <property type="match status" value="1"/>
</dbReference>
<keyword evidence="3 5" id="KW-0863">Zinc-finger</keyword>
<evidence type="ECO:0000313" key="8">
    <source>
        <dbReference type="Proteomes" id="UP001314205"/>
    </source>
</evidence>
<keyword evidence="4" id="KW-0862">Zinc</keyword>
<reference evidence="7 8" key="1">
    <citation type="submission" date="2023-11" db="EMBL/GenBank/DDBJ databases">
        <authorList>
            <person name="Hedman E."/>
            <person name="Englund M."/>
            <person name="Stromberg M."/>
            <person name="Nyberg Akerstrom W."/>
            <person name="Nylinder S."/>
            <person name="Jareborg N."/>
            <person name="Kallberg Y."/>
            <person name="Kronander E."/>
        </authorList>
    </citation>
    <scope>NUCLEOTIDE SEQUENCE [LARGE SCALE GENOMIC DNA]</scope>
</reference>
<evidence type="ECO:0000259" key="6">
    <source>
        <dbReference type="PROSITE" id="PS50157"/>
    </source>
</evidence>